<reference evidence="1" key="1">
    <citation type="submission" date="2014-12" db="EMBL/GenBank/DDBJ databases">
        <title>Genome Sequence of Valsa Canker Pathogens Uncovers a Specific Adaption of Colonization on Woody Bark.</title>
        <authorList>
            <person name="Yin Z."/>
            <person name="Liu H."/>
            <person name="Gao X."/>
            <person name="Li Z."/>
            <person name="Song N."/>
            <person name="Ke X."/>
            <person name="Dai Q."/>
            <person name="Wu Y."/>
            <person name="Sun Y."/>
            <person name="Xu J.-R."/>
            <person name="Kang Z.K."/>
            <person name="Wang L."/>
            <person name="Huang L."/>
        </authorList>
    </citation>
    <scope>NUCLEOTIDE SEQUENCE [LARGE SCALE GENOMIC DNA]</scope>
    <source>
        <strain evidence="1">03-8</strain>
    </source>
</reference>
<dbReference type="InterPro" id="IPR011990">
    <property type="entry name" value="TPR-like_helical_dom_sf"/>
</dbReference>
<dbReference type="Proteomes" id="UP000078559">
    <property type="component" value="Chromosome 1"/>
</dbReference>
<organism evidence="1 2">
    <name type="scientific">Cytospora mali</name>
    <name type="common">Apple Valsa canker fungus</name>
    <name type="synonym">Valsa mali</name>
    <dbReference type="NCBI Taxonomy" id="578113"/>
    <lineage>
        <taxon>Eukaryota</taxon>
        <taxon>Fungi</taxon>
        <taxon>Dikarya</taxon>
        <taxon>Ascomycota</taxon>
        <taxon>Pezizomycotina</taxon>
        <taxon>Sordariomycetes</taxon>
        <taxon>Sordariomycetidae</taxon>
        <taxon>Diaporthales</taxon>
        <taxon>Cytosporaceae</taxon>
        <taxon>Cytospora</taxon>
    </lineage>
</organism>
<dbReference type="Gene3D" id="1.20.58.320">
    <property type="entry name" value="TPR-like"/>
    <property type="match status" value="1"/>
</dbReference>
<accession>A0A194VLL6</accession>
<evidence type="ECO:0000313" key="1">
    <source>
        <dbReference type="EMBL" id="KUI64848.1"/>
    </source>
</evidence>
<dbReference type="EMBL" id="CM003098">
    <property type="protein sequence ID" value="KUI64848.1"/>
    <property type="molecule type" value="Genomic_DNA"/>
</dbReference>
<dbReference type="InterPro" id="IPR010323">
    <property type="entry name" value="DUF924"/>
</dbReference>
<sequence>MSPKHVRQLLPPTLLGDLQILWFQHILNKEDMVVPCQESMMKWFKKDEEFDKICSQNFRPTLDAVKQQNITAQDIFDSIHPSSPLEWISLIVLFDQVPRNIYRGTGSIVVFTFFDPIAQQLAKAAIAAGVHQHPSVKYRIGHRLWITMPFMHSESPEEHDRAVRLVQEMTEDIKEVDANDTPTSNESVNDAVELWGCKRIITANKEAAIKLCESQMQFELKHKDIIDKFGRYPHRNGQLGRAMMKDEQEFLDSGGDTFGG</sequence>
<dbReference type="AlphaFoldDB" id="A0A194VLL6"/>
<dbReference type="Gene3D" id="1.25.40.10">
    <property type="entry name" value="Tetratricopeptide repeat domain"/>
    <property type="match status" value="1"/>
</dbReference>
<gene>
    <name evidence="1" type="ORF">VM1G_00102</name>
</gene>
<name>A0A194VLL6_CYTMA</name>
<dbReference type="Pfam" id="PF06041">
    <property type="entry name" value="DUF924"/>
    <property type="match status" value="1"/>
</dbReference>
<proteinExistence type="predicted"/>
<evidence type="ECO:0000313" key="2">
    <source>
        <dbReference type="Proteomes" id="UP000078559"/>
    </source>
</evidence>
<keyword evidence="2" id="KW-1185">Reference proteome</keyword>
<dbReference type="SUPFAM" id="SSF48452">
    <property type="entry name" value="TPR-like"/>
    <property type="match status" value="1"/>
</dbReference>
<dbReference type="OrthoDB" id="414698at2759"/>
<protein>
    <submittedName>
        <fullName evidence="1">Uncharacterized protein</fullName>
    </submittedName>
</protein>
<dbReference type="SMR" id="A0A194VLL6"/>